<accession>A0AAD1H8Y1</accession>
<keyword evidence="1" id="KW-0472">Membrane</keyword>
<reference evidence="2 3" key="1">
    <citation type="journal article" date="2019" name="Emerg. Microbes Infect.">
        <title>Comprehensive subspecies identification of 175 nontuberculous mycobacteria species based on 7547 genomic profiles.</title>
        <authorList>
            <person name="Matsumoto Y."/>
            <person name="Kinjo T."/>
            <person name="Motooka D."/>
            <person name="Nabeya D."/>
            <person name="Jung N."/>
            <person name="Uechi K."/>
            <person name="Horii T."/>
            <person name="Iida T."/>
            <person name="Fujita J."/>
            <person name="Nakamura S."/>
        </authorList>
    </citation>
    <scope>NUCLEOTIDE SEQUENCE [LARGE SCALE GENOMIC DNA]</scope>
    <source>
        <strain evidence="2 3">JCM 6375</strain>
    </source>
</reference>
<dbReference type="Proteomes" id="UP000466681">
    <property type="component" value="Chromosome"/>
</dbReference>
<protein>
    <submittedName>
        <fullName evidence="2">Membrane protein</fullName>
    </submittedName>
</protein>
<feature type="transmembrane region" description="Helical" evidence="1">
    <location>
        <begin position="12"/>
        <end position="33"/>
    </location>
</feature>
<evidence type="ECO:0000313" key="3">
    <source>
        <dbReference type="Proteomes" id="UP000466681"/>
    </source>
</evidence>
<keyword evidence="1" id="KW-0812">Transmembrane</keyword>
<dbReference type="EMBL" id="AP022560">
    <property type="protein sequence ID" value="BBX00985.1"/>
    <property type="molecule type" value="Genomic_DNA"/>
</dbReference>
<dbReference type="KEGG" id="mmor:MMOR_19210"/>
<organism evidence="2 3">
    <name type="scientific">Mycolicibacterium moriokaense</name>
    <dbReference type="NCBI Taxonomy" id="39691"/>
    <lineage>
        <taxon>Bacteria</taxon>
        <taxon>Bacillati</taxon>
        <taxon>Actinomycetota</taxon>
        <taxon>Actinomycetes</taxon>
        <taxon>Mycobacteriales</taxon>
        <taxon>Mycobacteriaceae</taxon>
        <taxon>Mycolicibacterium</taxon>
    </lineage>
</organism>
<dbReference type="AlphaFoldDB" id="A0AAD1H8Y1"/>
<keyword evidence="1" id="KW-1133">Transmembrane helix</keyword>
<evidence type="ECO:0000256" key="1">
    <source>
        <dbReference type="SAM" id="Phobius"/>
    </source>
</evidence>
<evidence type="ECO:0000313" key="2">
    <source>
        <dbReference type="EMBL" id="BBX00985.1"/>
    </source>
</evidence>
<keyword evidence="3" id="KW-1185">Reference proteome</keyword>
<proteinExistence type="predicted"/>
<sequence>MQLGNLVTTSGVSLPRLLAGVVVTACGLAHFAWPVKFEPINRQLGFTRNTRTHVYVNGGVETALGLTLMSGRARTINFALSVTYPIYLMLNALRARR</sequence>
<gene>
    <name evidence="2" type="ORF">MMOR_19210</name>
</gene>
<name>A0AAD1H8Y1_9MYCO</name>
<feature type="transmembrane region" description="Helical" evidence="1">
    <location>
        <begin position="76"/>
        <end position="93"/>
    </location>
</feature>